<keyword evidence="2" id="KW-0813">Transport</keyword>
<proteinExistence type="predicted"/>
<keyword evidence="4 7" id="KW-0812">Transmembrane</keyword>
<feature type="transmembrane region" description="Helical" evidence="7">
    <location>
        <begin position="230"/>
        <end position="249"/>
    </location>
</feature>
<evidence type="ECO:0000256" key="1">
    <source>
        <dbReference type="ARBA" id="ARBA00004651"/>
    </source>
</evidence>
<dbReference type="InterPro" id="IPR050171">
    <property type="entry name" value="MFS_Transporters"/>
</dbReference>
<feature type="transmembrane region" description="Helical" evidence="7">
    <location>
        <begin position="26"/>
        <end position="49"/>
    </location>
</feature>
<evidence type="ECO:0000259" key="8">
    <source>
        <dbReference type="PROSITE" id="PS50850"/>
    </source>
</evidence>
<evidence type="ECO:0000256" key="3">
    <source>
        <dbReference type="ARBA" id="ARBA00022475"/>
    </source>
</evidence>
<dbReference type="STRING" id="58114.SAMN05216270_11146"/>
<keyword evidence="5 7" id="KW-1133">Transmembrane helix</keyword>
<keyword evidence="10" id="KW-1185">Reference proteome</keyword>
<evidence type="ECO:0000256" key="7">
    <source>
        <dbReference type="SAM" id="Phobius"/>
    </source>
</evidence>
<dbReference type="Pfam" id="PF07690">
    <property type="entry name" value="MFS_1"/>
    <property type="match status" value="1"/>
</dbReference>
<dbReference type="EMBL" id="FNAD01000011">
    <property type="protein sequence ID" value="SDE02823.1"/>
    <property type="molecule type" value="Genomic_DNA"/>
</dbReference>
<dbReference type="Proteomes" id="UP000198949">
    <property type="component" value="Unassembled WGS sequence"/>
</dbReference>
<dbReference type="PROSITE" id="PS50850">
    <property type="entry name" value="MFS"/>
    <property type="match status" value="1"/>
</dbReference>
<evidence type="ECO:0000256" key="2">
    <source>
        <dbReference type="ARBA" id="ARBA00022448"/>
    </source>
</evidence>
<dbReference type="Gene3D" id="1.20.1250.20">
    <property type="entry name" value="MFS general substrate transporter like domains"/>
    <property type="match status" value="1"/>
</dbReference>
<organism evidence="9 10">
    <name type="scientific">Glycomyces harbinensis</name>
    <dbReference type="NCBI Taxonomy" id="58114"/>
    <lineage>
        <taxon>Bacteria</taxon>
        <taxon>Bacillati</taxon>
        <taxon>Actinomycetota</taxon>
        <taxon>Actinomycetes</taxon>
        <taxon>Glycomycetales</taxon>
        <taxon>Glycomycetaceae</taxon>
        <taxon>Glycomyces</taxon>
    </lineage>
</organism>
<evidence type="ECO:0000256" key="6">
    <source>
        <dbReference type="ARBA" id="ARBA00023136"/>
    </source>
</evidence>
<comment type="subcellular location">
    <subcellularLocation>
        <location evidence="1">Cell membrane</location>
        <topology evidence="1">Multi-pass membrane protein</topology>
    </subcellularLocation>
</comment>
<name>A0A1G6ZK96_9ACTN</name>
<accession>A0A1G6ZK96</accession>
<feature type="transmembrane region" description="Helical" evidence="7">
    <location>
        <begin position="382"/>
        <end position="402"/>
    </location>
</feature>
<feature type="domain" description="Major facilitator superfamily (MFS) profile" evidence="8">
    <location>
        <begin position="22"/>
        <end position="406"/>
    </location>
</feature>
<reference evidence="10" key="1">
    <citation type="submission" date="2016-10" db="EMBL/GenBank/DDBJ databases">
        <authorList>
            <person name="Varghese N."/>
            <person name="Submissions S."/>
        </authorList>
    </citation>
    <scope>NUCLEOTIDE SEQUENCE [LARGE SCALE GENOMIC DNA]</scope>
    <source>
        <strain evidence="10">CGMCC 4.3516</strain>
    </source>
</reference>
<dbReference type="InterPro" id="IPR036259">
    <property type="entry name" value="MFS_trans_sf"/>
</dbReference>
<feature type="transmembrane region" description="Helical" evidence="7">
    <location>
        <begin position="261"/>
        <end position="283"/>
    </location>
</feature>
<feature type="transmembrane region" description="Helical" evidence="7">
    <location>
        <begin position="55"/>
        <end position="75"/>
    </location>
</feature>
<dbReference type="SUPFAM" id="SSF103473">
    <property type="entry name" value="MFS general substrate transporter"/>
    <property type="match status" value="1"/>
</dbReference>
<keyword evidence="6 7" id="KW-0472">Membrane</keyword>
<protein>
    <submittedName>
        <fullName evidence="9">Predicted arabinose efflux permease, MFS family</fullName>
    </submittedName>
</protein>
<feature type="transmembrane region" description="Helical" evidence="7">
    <location>
        <begin position="175"/>
        <end position="196"/>
    </location>
</feature>
<dbReference type="InterPro" id="IPR011701">
    <property type="entry name" value="MFS"/>
</dbReference>
<evidence type="ECO:0000256" key="5">
    <source>
        <dbReference type="ARBA" id="ARBA00022989"/>
    </source>
</evidence>
<dbReference type="PANTHER" id="PTHR23517">
    <property type="entry name" value="RESISTANCE PROTEIN MDTM, PUTATIVE-RELATED-RELATED"/>
    <property type="match status" value="1"/>
</dbReference>
<evidence type="ECO:0000313" key="10">
    <source>
        <dbReference type="Proteomes" id="UP000198949"/>
    </source>
</evidence>
<dbReference type="AlphaFoldDB" id="A0A1G6ZK96"/>
<evidence type="ECO:0000313" key="9">
    <source>
        <dbReference type="EMBL" id="SDE02823.1"/>
    </source>
</evidence>
<sequence>MTAPAPAPPAPRVWETFRDSPAAAKVILAGVTVNRLSGFLQVFIVLYLTHQGFSAEQAVIAVGCYGGGAVVGALLGGTATERLGPRAATVISMSAAAVLTASLLYIADYLLLLVFVAAASACAQLFRPASSTLLSSLVPTERQTMIFAMYRLGLNLGATGAPLVGYGLYHLGGESFVYVFWGEAAIAAAYAALAFATLPAKSALPAVPEEPGTAADARGGYAAVLADRRFSLYLLATFLHSAVFVQYVTTLPLQVEDVGIALFWYTLAVSVNGAIVIAFELAITKVTQRLAARTVLAAGFALVGAGVAFYALPIGPAALIVGTLIWSLGEIVSGPAFFAHPAKAGPARLKAHYLGSFHFMFSLGIALGPLIGGWLYLHIGSLVWPAVATASLAAAVIAWTCVPRPERPGNA</sequence>
<feature type="transmembrane region" description="Helical" evidence="7">
    <location>
        <begin position="290"/>
        <end position="312"/>
    </location>
</feature>
<dbReference type="InterPro" id="IPR020846">
    <property type="entry name" value="MFS_dom"/>
</dbReference>
<feature type="transmembrane region" description="Helical" evidence="7">
    <location>
        <begin position="318"/>
        <end position="339"/>
    </location>
</feature>
<feature type="transmembrane region" description="Helical" evidence="7">
    <location>
        <begin position="148"/>
        <end position="169"/>
    </location>
</feature>
<feature type="transmembrane region" description="Helical" evidence="7">
    <location>
        <begin position="351"/>
        <end position="376"/>
    </location>
</feature>
<keyword evidence="3" id="KW-1003">Cell membrane</keyword>
<dbReference type="OrthoDB" id="4042314at2"/>
<evidence type="ECO:0000256" key="4">
    <source>
        <dbReference type="ARBA" id="ARBA00022692"/>
    </source>
</evidence>
<dbReference type="GO" id="GO:0022857">
    <property type="term" value="F:transmembrane transporter activity"/>
    <property type="evidence" value="ECO:0007669"/>
    <property type="project" value="InterPro"/>
</dbReference>
<gene>
    <name evidence="9" type="ORF">SAMN05216270_11146</name>
</gene>
<dbReference type="RefSeq" id="WP_091038164.1">
    <property type="nucleotide sequence ID" value="NZ_FNAD01000011.1"/>
</dbReference>
<dbReference type="GO" id="GO:0005886">
    <property type="term" value="C:plasma membrane"/>
    <property type="evidence" value="ECO:0007669"/>
    <property type="project" value="UniProtKB-SubCell"/>
</dbReference>
<dbReference type="PANTHER" id="PTHR23517:SF2">
    <property type="entry name" value="MULTIDRUG RESISTANCE PROTEIN MDTH"/>
    <property type="match status" value="1"/>
</dbReference>